<dbReference type="Gene3D" id="3.90.1590.10">
    <property type="entry name" value="glutathione-dependent formaldehyde- activating enzyme (gfa)"/>
    <property type="match status" value="1"/>
</dbReference>
<evidence type="ECO:0000256" key="5">
    <source>
        <dbReference type="SAM" id="MobiDB-lite"/>
    </source>
</evidence>
<comment type="similarity">
    <text evidence="1">Belongs to the Gfa family.</text>
</comment>
<accession>A0A6A5XZC3</accession>
<dbReference type="GO" id="GO:0046872">
    <property type="term" value="F:metal ion binding"/>
    <property type="evidence" value="ECO:0007669"/>
    <property type="project" value="UniProtKB-KW"/>
</dbReference>
<feature type="compositionally biased region" description="Acidic residues" evidence="5">
    <location>
        <begin position="188"/>
        <end position="197"/>
    </location>
</feature>
<dbReference type="EMBL" id="ML978068">
    <property type="protein sequence ID" value="KAF2018253.1"/>
    <property type="molecule type" value="Genomic_DNA"/>
</dbReference>
<name>A0A6A5XZC3_9PLEO</name>
<organism evidence="7 8">
    <name type="scientific">Aaosphaeria arxii CBS 175.79</name>
    <dbReference type="NCBI Taxonomy" id="1450172"/>
    <lineage>
        <taxon>Eukaryota</taxon>
        <taxon>Fungi</taxon>
        <taxon>Dikarya</taxon>
        <taxon>Ascomycota</taxon>
        <taxon>Pezizomycotina</taxon>
        <taxon>Dothideomycetes</taxon>
        <taxon>Pleosporomycetidae</taxon>
        <taxon>Pleosporales</taxon>
        <taxon>Pleosporales incertae sedis</taxon>
        <taxon>Aaosphaeria</taxon>
    </lineage>
</organism>
<feature type="compositionally biased region" description="Polar residues" evidence="5">
    <location>
        <begin position="237"/>
        <end position="251"/>
    </location>
</feature>
<dbReference type="PANTHER" id="PTHR33337">
    <property type="entry name" value="GFA DOMAIN-CONTAINING PROTEIN"/>
    <property type="match status" value="1"/>
</dbReference>
<feature type="region of interest" description="Disordered" evidence="5">
    <location>
        <begin position="217"/>
        <end position="261"/>
    </location>
</feature>
<protein>
    <recommendedName>
        <fullName evidence="6">CENP-V/GFA domain-containing protein</fullName>
    </recommendedName>
</protein>
<evidence type="ECO:0000256" key="1">
    <source>
        <dbReference type="ARBA" id="ARBA00005495"/>
    </source>
</evidence>
<proteinExistence type="inferred from homology"/>
<evidence type="ECO:0000256" key="3">
    <source>
        <dbReference type="ARBA" id="ARBA00022833"/>
    </source>
</evidence>
<evidence type="ECO:0000256" key="4">
    <source>
        <dbReference type="ARBA" id="ARBA00023239"/>
    </source>
</evidence>
<dbReference type="PANTHER" id="PTHR33337:SF33">
    <property type="entry name" value="CENP-V_GFA DOMAIN-CONTAINING PROTEIN"/>
    <property type="match status" value="1"/>
</dbReference>
<gene>
    <name evidence="7" type="ORF">BU24DRAFT_167720</name>
</gene>
<reference evidence="7" key="1">
    <citation type="journal article" date="2020" name="Stud. Mycol.">
        <title>101 Dothideomycetes genomes: a test case for predicting lifestyles and emergence of pathogens.</title>
        <authorList>
            <person name="Haridas S."/>
            <person name="Albert R."/>
            <person name="Binder M."/>
            <person name="Bloem J."/>
            <person name="Labutti K."/>
            <person name="Salamov A."/>
            <person name="Andreopoulos B."/>
            <person name="Baker S."/>
            <person name="Barry K."/>
            <person name="Bills G."/>
            <person name="Bluhm B."/>
            <person name="Cannon C."/>
            <person name="Castanera R."/>
            <person name="Culley D."/>
            <person name="Daum C."/>
            <person name="Ezra D."/>
            <person name="Gonzalez J."/>
            <person name="Henrissat B."/>
            <person name="Kuo A."/>
            <person name="Liang C."/>
            <person name="Lipzen A."/>
            <person name="Lutzoni F."/>
            <person name="Magnuson J."/>
            <person name="Mondo S."/>
            <person name="Nolan M."/>
            <person name="Ohm R."/>
            <person name="Pangilinan J."/>
            <person name="Park H.-J."/>
            <person name="Ramirez L."/>
            <person name="Alfaro M."/>
            <person name="Sun H."/>
            <person name="Tritt A."/>
            <person name="Yoshinaga Y."/>
            <person name="Zwiers L.-H."/>
            <person name="Turgeon B."/>
            <person name="Goodwin S."/>
            <person name="Spatafora J."/>
            <person name="Crous P."/>
            <person name="Grigoriev I."/>
        </authorList>
    </citation>
    <scope>NUCLEOTIDE SEQUENCE</scope>
    <source>
        <strain evidence="7">CBS 175.79</strain>
    </source>
</reference>
<sequence>MSKPRRYPAMPGGCACDTVKFRLETIPLFVYACHCTDCQKETGSAFAVSAQIEADLIKVTSETKPQIILERTTKGLWKTLGQCPKCRTVLWRAGSWAPGLMNVSVGCLDHPNYLPPDIHSFVDNKLDWVLLPEDAVTAKARFDPEKVWPKISRLRLEAFKKRYDAAAAEGITWYETEAEAEKTPTAETPEEQLSDEELDKRYAEREKELQERLEQLTLKLSHTERPPVSVAVETKPSEAQTSNSGKPNSQVDESDAKKSET</sequence>
<evidence type="ECO:0000256" key="2">
    <source>
        <dbReference type="ARBA" id="ARBA00022723"/>
    </source>
</evidence>
<dbReference type="Proteomes" id="UP000799778">
    <property type="component" value="Unassembled WGS sequence"/>
</dbReference>
<dbReference type="InterPro" id="IPR011057">
    <property type="entry name" value="Mss4-like_sf"/>
</dbReference>
<dbReference type="InterPro" id="IPR006913">
    <property type="entry name" value="CENP-V/GFA"/>
</dbReference>
<evidence type="ECO:0000313" key="7">
    <source>
        <dbReference type="EMBL" id="KAF2018253.1"/>
    </source>
</evidence>
<dbReference type="GeneID" id="54278856"/>
<evidence type="ECO:0000313" key="8">
    <source>
        <dbReference type="Proteomes" id="UP000799778"/>
    </source>
</evidence>
<keyword evidence="2" id="KW-0479">Metal-binding</keyword>
<feature type="domain" description="CENP-V/GFA" evidence="6">
    <location>
        <begin position="10"/>
        <end position="114"/>
    </location>
</feature>
<dbReference type="SUPFAM" id="SSF51316">
    <property type="entry name" value="Mss4-like"/>
    <property type="match status" value="1"/>
</dbReference>
<keyword evidence="8" id="KW-1185">Reference proteome</keyword>
<dbReference type="PROSITE" id="PS51891">
    <property type="entry name" value="CENP_V_GFA"/>
    <property type="match status" value="1"/>
</dbReference>
<evidence type="ECO:0000259" key="6">
    <source>
        <dbReference type="PROSITE" id="PS51891"/>
    </source>
</evidence>
<feature type="region of interest" description="Disordered" evidence="5">
    <location>
        <begin position="176"/>
        <end position="197"/>
    </location>
</feature>
<dbReference type="AlphaFoldDB" id="A0A6A5XZC3"/>
<dbReference type="GO" id="GO:0016846">
    <property type="term" value="F:carbon-sulfur lyase activity"/>
    <property type="evidence" value="ECO:0007669"/>
    <property type="project" value="InterPro"/>
</dbReference>
<dbReference type="RefSeq" id="XP_033386592.1">
    <property type="nucleotide sequence ID" value="XM_033521459.1"/>
</dbReference>
<dbReference type="OrthoDB" id="2212170at2759"/>
<dbReference type="Pfam" id="PF04828">
    <property type="entry name" value="GFA"/>
    <property type="match status" value="1"/>
</dbReference>
<keyword evidence="4" id="KW-0456">Lyase</keyword>
<keyword evidence="3" id="KW-0862">Zinc</keyword>